<feature type="transmembrane region" description="Helical" evidence="1">
    <location>
        <begin position="110"/>
        <end position="135"/>
    </location>
</feature>
<accession>A0A1H3ZS17</accession>
<dbReference type="Proteomes" id="UP000183469">
    <property type="component" value="Unassembled WGS sequence"/>
</dbReference>
<organism evidence="2 3">
    <name type="scientific">Selenomonas ruminantium</name>
    <dbReference type="NCBI Taxonomy" id="971"/>
    <lineage>
        <taxon>Bacteria</taxon>
        <taxon>Bacillati</taxon>
        <taxon>Bacillota</taxon>
        <taxon>Negativicutes</taxon>
        <taxon>Selenomonadales</taxon>
        <taxon>Selenomonadaceae</taxon>
        <taxon>Selenomonas</taxon>
    </lineage>
</organism>
<proteinExistence type="predicted"/>
<dbReference type="RefSeq" id="WP_026759849.1">
    <property type="nucleotide sequence ID" value="NZ_FNQG01000012.1"/>
</dbReference>
<keyword evidence="1" id="KW-1133">Transmembrane helix</keyword>
<name>A0A1H3ZS17_SELRU</name>
<feature type="transmembrane region" description="Helical" evidence="1">
    <location>
        <begin position="78"/>
        <end position="98"/>
    </location>
</feature>
<feature type="transmembrane region" description="Helical" evidence="1">
    <location>
        <begin position="29"/>
        <end position="45"/>
    </location>
</feature>
<feature type="transmembrane region" description="Helical" evidence="1">
    <location>
        <begin position="7"/>
        <end position="23"/>
    </location>
</feature>
<evidence type="ECO:0000256" key="1">
    <source>
        <dbReference type="SAM" id="Phobius"/>
    </source>
</evidence>
<keyword evidence="1" id="KW-0472">Membrane</keyword>
<reference evidence="2 3" key="1">
    <citation type="submission" date="2016-10" db="EMBL/GenBank/DDBJ databases">
        <authorList>
            <person name="de Groot N.N."/>
        </authorList>
    </citation>
    <scope>NUCLEOTIDE SEQUENCE [LARGE SCALE GENOMIC DNA]</scope>
    <source>
        <strain evidence="2 3">DSM 2872</strain>
    </source>
</reference>
<feature type="transmembrane region" description="Helical" evidence="1">
    <location>
        <begin position="52"/>
        <end position="72"/>
    </location>
</feature>
<dbReference type="EMBL" id="FNQG01000012">
    <property type="protein sequence ID" value="SEA26556.1"/>
    <property type="molecule type" value="Genomic_DNA"/>
</dbReference>
<protein>
    <submittedName>
        <fullName evidence="2">Uncharacterized protein</fullName>
    </submittedName>
</protein>
<keyword evidence="1" id="KW-0812">Transmembrane</keyword>
<gene>
    <name evidence="2" type="ORF">SAMN05660648_02575</name>
</gene>
<dbReference type="AlphaFoldDB" id="A0A1H3ZS17"/>
<sequence length="139" mass="15850">MNPNVRRLLAFLLIFSGLFLLHIFSQTAWYLALAAIMILFALIQIKRVGFKVRYLLVILVGIFTLFCESNLMQFTRHNALIVEMIGFNAALFLGLYLFFYRRLKTEGKHLLAKTIIALCVAFALITDLMAAYAVLRGTI</sequence>
<evidence type="ECO:0000313" key="2">
    <source>
        <dbReference type="EMBL" id="SEA26556.1"/>
    </source>
</evidence>
<evidence type="ECO:0000313" key="3">
    <source>
        <dbReference type="Proteomes" id="UP000183469"/>
    </source>
</evidence>